<dbReference type="OrthoDB" id="2039152at2"/>
<dbReference type="InterPro" id="IPR009057">
    <property type="entry name" value="Homeodomain-like_sf"/>
</dbReference>
<dbReference type="EMBL" id="VFOX01000001">
    <property type="protein sequence ID" value="TQL84624.1"/>
    <property type="molecule type" value="Genomic_DNA"/>
</dbReference>
<keyword evidence="7" id="KW-1185">Reference proteome</keyword>
<proteinExistence type="predicted"/>
<keyword evidence="2 6" id="KW-0238">DNA-binding</keyword>
<evidence type="ECO:0000256" key="2">
    <source>
        <dbReference type="ARBA" id="ARBA00023125"/>
    </source>
</evidence>
<dbReference type="RefSeq" id="WP_141870669.1">
    <property type="nucleotide sequence ID" value="NZ_VFOX01000001.1"/>
</dbReference>
<name>A0A543BIJ3_9MICO</name>
<dbReference type="GO" id="GO:0043565">
    <property type="term" value="F:sequence-specific DNA binding"/>
    <property type="evidence" value="ECO:0007669"/>
    <property type="project" value="InterPro"/>
</dbReference>
<evidence type="ECO:0000313" key="6">
    <source>
        <dbReference type="EMBL" id="TQL84624.1"/>
    </source>
</evidence>
<dbReference type="InterPro" id="IPR011051">
    <property type="entry name" value="RmlC_Cupin_sf"/>
</dbReference>
<dbReference type="SMART" id="SM00342">
    <property type="entry name" value="HTH_ARAC"/>
    <property type="match status" value="1"/>
</dbReference>
<evidence type="ECO:0000256" key="1">
    <source>
        <dbReference type="ARBA" id="ARBA00023015"/>
    </source>
</evidence>
<dbReference type="GO" id="GO:0003700">
    <property type="term" value="F:DNA-binding transcription factor activity"/>
    <property type="evidence" value="ECO:0007669"/>
    <property type="project" value="InterPro"/>
</dbReference>
<evidence type="ECO:0000313" key="7">
    <source>
        <dbReference type="Proteomes" id="UP000317209"/>
    </source>
</evidence>
<comment type="caution">
    <text evidence="6">The sequence shown here is derived from an EMBL/GenBank/DDBJ whole genome shotgun (WGS) entry which is preliminary data.</text>
</comment>
<dbReference type="PANTHER" id="PTHR11019:SF199">
    <property type="entry name" value="HTH-TYPE TRANSCRIPTIONAL REGULATOR NIMR"/>
    <property type="match status" value="1"/>
</dbReference>
<evidence type="ECO:0000256" key="4">
    <source>
        <dbReference type="SAM" id="MobiDB-lite"/>
    </source>
</evidence>
<accession>A0A543BIJ3</accession>
<dbReference type="Pfam" id="PF02311">
    <property type="entry name" value="AraC_binding"/>
    <property type="match status" value="1"/>
</dbReference>
<protein>
    <submittedName>
        <fullName evidence="6">AraC-like DNA-binding protein</fullName>
    </submittedName>
</protein>
<dbReference type="InterPro" id="IPR018062">
    <property type="entry name" value="HTH_AraC-typ_CS"/>
</dbReference>
<dbReference type="Gene3D" id="1.10.10.60">
    <property type="entry name" value="Homeodomain-like"/>
    <property type="match status" value="1"/>
</dbReference>
<dbReference type="SUPFAM" id="SSF51182">
    <property type="entry name" value="RmlC-like cupins"/>
    <property type="match status" value="1"/>
</dbReference>
<dbReference type="Proteomes" id="UP000317209">
    <property type="component" value="Unassembled WGS sequence"/>
</dbReference>
<dbReference type="PROSITE" id="PS00041">
    <property type="entry name" value="HTH_ARAC_FAMILY_1"/>
    <property type="match status" value="1"/>
</dbReference>
<evidence type="ECO:0000256" key="3">
    <source>
        <dbReference type="ARBA" id="ARBA00023163"/>
    </source>
</evidence>
<keyword evidence="3" id="KW-0804">Transcription</keyword>
<sequence length="240" mass="26605">MERSAAVETEADEVEHWGHPPHLHASGQLVTAITGSGVLRIDEQDCAFDTATAIWVPPRVLHSGVFAADLLPLAIDLDEASLPQETRLVAIDAELRALLLAWARDNDHARNRDRETRIAVAVRNSPALRRPLRLPTGPLTRPVMEHLRLAPAAVPPLTEWSHRLHASVATIRRAFLAETGSPYSEWTTLFRLELSIVPLRAGEPVATVARAMGFSPNGYTLAFRRWTGQTPSEYRSNLMR</sequence>
<dbReference type="PANTHER" id="PTHR11019">
    <property type="entry name" value="HTH-TYPE TRANSCRIPTIONAL REGULATOR NIMR"/>
    <property type="match status" value="1"/>
</dbReference>
<feature type="domain" description="HTH araC/xylS-type" evidence="5">
    <location>
        <begin position="137"/>
        <end position="237"/>
    </location>
</feature>
<dbReference type="Pfam" id="PF12833">
    <property type="entry name" value="HTH_18"/>
    <property type="match status" value="1"/>
</dbReference>
<evidence type="ECO:0000259" key="5">
    <source>
        <dbReference type="PROSITE" id="PS01124"/>
    </source>
</evidence>
<dbReference type="PROSITE" id="PS01124">
    <property type="entry name" value="HTH_ARAC_FAMILY_2"/>
    <property type="match status" value="1"/>
</dbReference>
<organism evidence="6 7">
    <name type="scientific">Microbacterium saperdae</name>
    <dbReference type="NCBI Taxonomy" id="69368"/>
    <lineage>
        <taxon>Bacteria</taxon>
        <taxon>Bacillati</taxon>
        <taxon>Actinomycetota</taxon>
        <taxon>Actinomycetes</taxon>
        <taxon>Micrococcales</taxon>
        <taxon>Microbacteriaceae</taxon>
        <taxon>Microbacterium</taxon>
    </lineage>
</organism>
<dbReference type="InterPro" id="IPR018060">
    <property type="entry name" value="HTH_AraC"/>
</dbReference>
<dbReference type="SUPFAM" id="SSF46689">
    <property type="entry name" value="Homeodomain-like"/>
    <property type="match status" value="1"/>
</dbReference>
<gene>
    <name evidence="6" type="ORF">FB560_0211</name>
</gene>
<keyword evidence="1" id="KW-0805">Transcription regulation</keyword>
<feature type="region of interest" description="Disordered" evidence="4">
    <location>
        <begin position="1"/>
        <end position="21"/>
    </location>
</feature>
<reference evidence="6 7" key="1">
    <citation type="submission" date="2019-06" db="EMBL/GenBank/DDBJ databases">
        <title>Sequencing the genomes of 1000 actinobacteria strains.</title>
        <authorList>
            <person name="Klenk H.-P."/>
        </authorList>
    </citation>
    <scope>NUCLEOTIDE SEQUENCE [LARGE SCALE GENOMIC DNA]</scope>
    <source>
        <strain evidence="6 7">DSM 20169</strain>
    </source>
</reference>
<dbReference type="AlphaFoldDB" id="A0A543BIJ3"/>
<dbReference type="InterPro" id="IPR003313">
    <property type="entry name" value="AraC-bd"/>
</dbReference>